<evidence type="ECO:0000313" key="2">
    <source>
        <dbReference type="Proteomes" id="UP000683925"/>
    </source>
</evidence>
<gene>
    <name evidence="1" type="ORF">POCTA_138.1.T1610002</name>
</gene>
<name>A0A8S1YP00_PAROT</name>
<dbReference type="Proteomes" id="UP000683925">
    <property type="component" value="Unassembled WGS sequence"/>
</dbReference>
<reference evidence="1" key="1">
    <citation type="submission" date="2021-01" db="EMBL/GenBank/DDBJ databases">
        <authorList>
            <consortium name="Genoscope - CEA"/>
            <person name="William W."/>
        </authorList>
    </citation>
    <scope>NUCLEOTIDE SEQUENCE</scope>
</reference>
<evidence type="ECO:0000313" key="1">
    <source>
        <dbReference type="EMBL" id="CAD8213222.1"/>
    </source>
</evidence>
<dbReference type="AlphaFoldDB" id="A0A8S1YP00"/>
<keyword evidence="2" id="KW-1185">Reference proteome</keyword>
<protein>
    <submittedName>
        <fullName evidence="1">Uncharacterized protein</fullName>
    </submittedName>
</protein>
<comment type="caution">
    <text evidence="1">The sequence shown here is derived from an EMBL/GenBank/DDBJ whole genome shotgun (WGS) entry which is preliminary data.</text>
</comment>
<dbReference type="EMBL" id="CAJJDP010000163">
    <property type="protein sequence ID" value="CAD8213222.1"/>
    <property type="molecule type" value="Genomic_DNA"/>
</dbReference>
<proteinExistence type="predicted"/>
<accession>A0A8S1YP00</accession>
<organism evidence="1 2">
    <name type="scientific">Paramecium octaurelia</name>
    <dbReference type="NCBI Taxonomy" id="43137"/>
    <lineage>
        <taxon>Eukaryota</taxon>
        <taxon>Sar</taxon>
        <taxon>Alveolata</taxon>
        <taxon>Ciliophora</taxon>
        <taxon>Intramacronucleata</taxon>
        <taxon>Oligohymenophorea</taxon>
        <taxon>Peniculida</taxon>
        <taxon>Parameciidae</taxon>
        <taxon>Paramecium</taxon>
    </lineage>
</organism>
<sequence length="103" mass="12447">MRIQYWNIPINKCEEIQDPSFFNYFLQAQQYQPQTALVQNITLKRNKQIAKIPLERYQISTSIIKIRELGNENEKLIFILNQIQKGIQVWTIFDLYQQNSKRQ</sequence>